<evidence type="ECO:0000313" key="6">
    <source>
        <dbReference type="RefSeq" id="XP_025049534.1"/>
    </source>
</evidence>
<dbReference type="SUPFAM" id="SSF55729">
    <property type="entry name" value="Acyl-CoA N-acyltransferases (Nat)"/>
    <property type="match status" value="2"/>
</dbReference>
<dbReference type="KEGG" id="asn:102388306"/>
<evidence type="ECO:0000259" key="4">
    <source>
        <dbReference type="PROSITE" id="PS51186"/>
    </source>
</evidence>
<dbReference type="Pfam" id="PF00583">
    <property type="entry name" value="Acetyltransf_1"/>
    <property type="match status" value="2"/>
</dbReference>
<dbReference type="STRING" id="38654.A0A3Q0FQE6"/>
<feature type="domain" description="N-acetyltransferase" evidence="4">
    <location>
        <begin position="3"/>
        <end position="152"/>
    </location>
</feature>
<dbReference type="InterPro" id="IPR000182">
    <property type="entry name" value="GNAT_dom"/>
</dbReference>
<gene>
    <name evidence="6" type="primary">LOC102388306</name>
</gene>
<dbReference type="PANTHER" id="PTHR10545">
    <property type="entry name" value="DIAMINE N-ACETYLTRANSFERASE"/>
    <property type="match status" value="1"/>
</dbReference>
<comment type="similarity">
    <text evidence="1">Belongs to the acetyltransferase family.</text>
</comment>
<dbReference type="InterPro" id="IPR016181">
    <property type="entry name" value="Acyl_CoA_acyltransferase"/>
</dbReference>
<evidence type="ECO:0000256" key="3">
    <source>
        <dbReference type="ARBA" id="ARBA00023315"/>
    </source>
</evidence>
<keyword evidence="5" id="KW-1185">Reference proteome</keyword>
<dbReference type="InterPro" id="IPR051016">
    <property type="entry name" value="Diverse_Substrate_AcTransf"/>
</dbReference>
<protein>
    <submittedName>
        <fullName evidence="6">Diamine acetyltransferase 2-like</fullName>
    </submittedName>
</protein>
<dbReference type="PROSITE" id="PS51186">
    <property type="entry name" value="GNAT"/>
    <property type="match status" value="1"/>
</dbReference>
<dbReference type="Gene3D" id="3.40.630.30">
    <property type="match status" value="3"/>
</dbReference>
<dbReference type="CDD" id="cd04301">
    <property type="entry name" value="NAT_SF"/>
    <property type="match status" value="1"/>
</dbReference>
<keyword evidence="3" id="KW-0012">Acyltransferase</keyword>
<dbReference type="Proteomes" id="UP000189705">
    <property type="component" value="Unplaced"/>
</dbReference>
<dbReference type="PANTHER" id="PTHR10545:SF51">
    <property type="entry name" value="THIALYSINE N-EPSILON-ACETYLTRANSFERASE"/>
    <property type="match status" value="1"/>
</dbReference>
<proteinExistence type="inferred from homology"/>
<dbReference type="InParanoid" id="A0A3Q0FQE6"/>
<keyword evidence="2" id="KW-0808">Transferase</keyword>
<reference evidence="6" key="1">
    <citation type="submission" date="2025-08" db="UniProtKB">
        <authorList>
            <consortium name="RefSeq"/>
        </authorList>
    </citation>
    <scope>IDENTIFICATION</scope>
</reference>
<evidence type="ECO:0000256" key="2">
    <source>
        <dbReference type="ARBA" id="ARBA00022679"/>
    </source>
</evidence>
<name>A0A3Q0FQE6_ALLSI</name>
<dbReference type="GO" id="GO:0008080">
    <property type="term" value="F:N-acetyltransferase activity"/>
    <property type="evidence" value="ECO:0007669"/>
    <property type="project" value="TreeGrafter"/>
</dbReference>
<accession>A0A3Q0FQE6</accession>
<evidence type="ECO:0000256" key="1">
    <source>
        <dbReference type="ARBA" id="ARBA00008694"/>
    </source>
</evidence>
<organism evidence="5 6">
    <name type="scientific">Alligator sinensis</name>
    <name type="common">Chinese alligator</name>
    <dbReference type="NCBI Taxonomy" id="38654"/>
    <lineage>
        <taxon>Eukaryota</taxon>
        <taxon>Metazoa</taxon>
        <taxon>Chordata</taxon>
        <taxon>Craniata</taxon>
        <taxon>Vertebrata</taxon>
        <taxon>Euteleostomi</taxon>
        <taxon>Archelosauria</taxon>
        <taxon>Archosauria</taxon>
        <taxon>Crocodylia</taxon>
        <taxon>Alligatoridae</taxon>
        <taxon>Alligatorinae</taxon>
        <taxon>Alligator</taxon>
    </lineage>
</organism>
<dbReference type="GeneID" id="102388306"/>
<dbReference type="RefSeq" id="XP_025049534.1">
    <property type="nucleotide sequence ID" value="XM_025193749.1"/>
</dbReference>
<dbReference type="AlphaFoldDB" id="A0A3Q0FQE6"/>
<sequence length="304" mass="32594">MSCLIRACGPRDLKEVMRLIREAAACHKALDQVTTTPEELEADGFRPQPKFGILVAERPPMSQDGPPLVGYQFHYFSYCTWGGKVLFGEDLYVMPQFRGRGIGTSLMQALAKELAEFERLPEQVETSEEVLRTDGFGPEPWFQCLVAEVPPQHCSADAPGMAAASTWRTSTSCPSTAVRGPGHLALCLDHPWTCCPPGAGGNPGVQSPSTPHPNPASPCAGKGIGKKLLSKIAEAGMAQSCGELRLAVLDWNMAAGRFYAALGAQDVTGSEGWRCLRLRGIALRRLAGPIPAPAQDPGIQDLLT</sequence>
<evidence type="ECO:0000313" key="5">
    <source>
        <dbReference type="Proteomes" id="UP000189705"/>
    </source>
</evidence>